<dbReference type="PROSITE" id="PS50878">
    <property type="entry name" value="RT_POL"/>
    <property type="match status" value="1"/>
</dbReference>
<evidence type="ECO:0000256" key="7">
    <source>
        <dbReference type="ARBA" id="ARBA00034120"/>
    </source>
</evidence>
<keyword evidence="3" id="KW-0479">Metal-binding</keyword>
<sequence length="309" mass="36513">MNKDINQYELEDSLLYRLRNRGKLAEMFNLPHNYFRTQYKLDIEYKSKHIQTGRNKKDRLVENPSKKLKNIQREILKYLSRIQTPDWIISGKKGKSYIDNSKFHKDNSYVITSDIMNFYPSCKKDYVYRMFRYTFRMSSDLATILTTLVTYNGGIPTGAPTSQMIAYWAYKDAFIRINEIALKYNAKFSLYVDDMVFSSKSTISKRMILEIKKELQKYNLSLKDNKTRKYGSKDYKLITGVVYDKNGELKIPNRLRKDIIDGYNEIKKKKDNCNETDKKSLLGKIYSARQIEPDAFSQLLHNVKKIECK</sequence>
<evidence type="ECO:0000256" key="3">
    <source>
        <dbReference type="ARBA" id="ARBA00022723"/>
    </source>
</evidence>
<gene>
    <name evidence="9" type="ORF">DFH45_000616</name>
</gene>
<accession>A0A9Q5CK41</accession>
<dbReference type="InterPro" id="IPR043502">
    <property type="entry name" value="DNA/RNA_pol_sf"/>
</dbReference>
<dbReference type="InterPro" id="IPR000123">
    <property type="entry name" value="Reverse_transcriptase_msDNA"/>
</dbReference>
<reference evidence="9" key="1">
    <citation type="submission" date="2020-05" db="EMBL/GenBank/DDBJ databases">
        <title>Genomic insights into acetone-butanol-ethanol (ABE) fermentation by sequencing solventogenic clostridia strains.</title>
        <authorList>
            <person name="Brown S."/>
        </authorList>
    </citation>
    <scope>NUCLEOTIDE SEQUENCE</scope>
    <source>
        <strain evidence="9">DJ126</strain>
    </source>
</reference>
<feature type="domain" description="Reverse transcriptase" evidence="8">
    <location>
        <begin position="31"/>
        <end position="243"/>
    </location>
</feature>
<keyword evidence="2" id="KW-0548">Nucleotidyltransferase</keyword>
<evidence type="ECO:0000256" key="2">
    <source>
        <dbReference type="ARBA" id="ARBA00022695"/>
    </source>
</evidence>
<dbReference type="EMBL" id="JABSXK010000001">
    <property type="protein sequence ID" value="NRV07653.1"/>
    <property type="molecule type" value="Genomic_DNA"/>
</dbReference>
<evidence type="ECO:0000259" key="8">
    <source>
        <dbReference type="PROSITE" id="PS50878"/>
    </source>
</evidence>
<dbReference type="GO" id="GO:0051607">
    <property type="term" value="P:defense response to virus"/>
    <property type="evidence" value="ECO:0007669"/>
    <property type="project" value="UniProtKB-KW"/>
</dbReference>
<dbReference type="RefSeq" id="WP_077305443.1">
    <property type="nucleotide sequence ID" value="NZ_CP016090.1"/>
</dbReference>
<evidence type="ECO:0000256" key="4">
    <source>
        <dbReference type="ARBA" id="ARBA00022842"/>
    </source>
</evidence>
<dbReference type="GO" id="GO:0046872">
    <property type="term" value="F:metal ion binding"/>
    <property type="evidence" value="ECO:0007669"/>
    <property type="project" value="UniProtKB-KW"/>
</dbReference>
<dbReference type="CDD" id="cd03487">
    <property type="entry name" value="RT_Bac_retron_II"/>
    <property type="match status" value="1"/>
</dbReference>
<protein>
    <recommendedName>
        <fullName evidence="8">Reverse transcriptase domain-containing protein</fullName>
    </recommendedName>
</protein>
<comment type="caution">
    <text evidence="9">The sequence shown here is derived from an EMBL/GenBank/DDBJ whole genome shotgun (WGS) entry which is preliminary data.</text>
</comment>
<evidence type="ECO:0000256" key="5">
    <source>
        <dbReference type="ARBA" id="ARBA00022918"/>
    </source>
</evidence>
<dbReference type="Proteomes" id="UP000821656">
    <property type="component" value="Unassembled WGS sequence"/>
</dbReference>
<keyword evidence="6" id="KW-0051">Antiviral defense</keyword>
<dbReference type="Pfam" id="PF00078">
    <property type="entry name" value="RVT_1"/>
    <property type="match status" value="1"/>
</dbReference>
<dbReference type="InterPro" id="IPR000477">
    <property type="entry name" value="RT_dom"/>
</dbReference>
<evidence type="ECO:0000256" key="1">
    <source>
        <dbReference type="ARBA" id="ARBA00022679"/>
    </source>
</evidence>
<keyword evidence="5" id="KW-0695">RNA-directed DNA polymerase</keyword>
<proteinExistence type="inferred from homology"/>
<organism evidence="9 10">
    <name type="scientific">Clostridium beijerinckii</name>
    <name type="common">Clostridium MP</name>
    <dbReference type="NCBI Taxonomy" id="1520"/>
    <lineage>
        <taxon>Bacteria</taxon>
        <taxon>Bacillati</taxon>
        <taxon>Bacillota</taxon>
        <taxon>Clostridia</taxon>
        <taxon>Eubacteriales</taxon>
        <taxon>Clostridiaceae</taxon>
        <taxon>Clostridium</taxon>
    </lineage>
</organism>
<dbReference type="PRINTS" id="PR00866">
    <property type="entry name" value="RNADNAPOLMS"/>
</dbReference>
<dbReference type="GO" id="GO:0003723">
    <property type="term" value="F:RNA binding"/>
    <property type="evidence" value="ECO:0007669"/>
    <property type="project" value="InterPro"/>
</dbReference>
<evidence type="ECO:0000313" key="9">
    <source>
        <dbReference type="EMBL" id="NRV07653.1"/>
    </source>
</evidence>
<dbReference type="SUPFAM" id="SSF56672">
    <property type="entry name" value="DNA/RNA polymerases"/>
    <property type="match status" value="1"/>
</dbReference>
<name>A0A9Q5CK41_CLOBE</name>
<keyword evidence="4" id="KW-0460">Magnesium</keyword>
<evidence type="ECO:0000256" key="6">
    <source>
        <dbReference type="ARBA" id="ARBA00023118"/>
    </source>
</evidence>
<evidence type="ECO:0000313" key="10">
    <source>
        <dbReference type="Proteomes" id="UP000821656"/>
    </source>
</evidence>
<dbReference type="GO" id="GO:0003964">
    <property type="term" value="F:RNA-directed DNA polymerase activity"/>
    <property type="evidence" value="ECO:0007669"/>
    <property type="project" value="UniProtKB-KW"/>
</dbReference>
<dbReference type="AlphaFoldDB" id="A0A9Q5CK41"/>
<comment type="similarity">
    <text evidence="7">Belongs to the bacterial reverse transcriptase family.</text>
</comment>
<keyword evidence="1" id="KW-0808">Transferase</keyword>